<evidence type="ECO:0000256" key="3">
    <source>
        <dbReference type="ARBA" id="ARBA00022452"/>
    </source>
</evidence>
<gene>
    <name evidence="14" type="ORF">ACFO3Q_00745</name>
</gene>
<keyword evidence="6" id="KW-0408">Iron</keyword>
<evidence type="ECO:0000256" key="9">
    <source>
        <dbReference type="ARBA" id="ARBA00023237"/>
    </source>
</evidence>
<dbReference type="PANTHER" id="PTHR40980">
    <property type="entry name" value="PLUG DOMAIN-CONTAINING PROTEIN"/>
    <property type="match status" value="1"/>
</dbReference>
<comment type="caution">
    <text evidence="14">The sequence shown here is derived from an EMBL/GenBank/DDBJ whole genome shotgun (WGS) entry which is preliminary data.</text>
</comment>
<evidence type="ECO:0000256" key="5">
    <source>
        <dbReference type="ARBA" id="ARBA00022692"/>
    </source>
</evidence>
<sequence>MRRQLALAIALALPSAFSGHADAAPPEAVAAAIPAQPLDQALAAFARDSGLQLVYAAELAAGRQTRGTPAGLPPQEALERLLAGTGLTYRYINARTVTIQPAAAPDAGAAPTMPAQSDARPAMAPIHELDRIEVLGSYAGALSAALAEKRYADSVVDAIAAEDIGKLPAQNVAEALQRIPGVTIERDRGEGVYVRVRGLGPGFQVTTLNGQTMAVNENVRTSGQTGRQFRYDSLPAELVSGLEVVKSPTAAMDEGAIGGIVNVRTFRPLELGRSLFSGSAELSRAQKAGENDPRVSGLFNWVSDDRRFGALLSAAYAERSLRQDRVTEVGWDHHADGVPGVAGAYYAPTGIRPTLELEERERVGAAAALQWRPTEALEIGLDALYTRQTVHYDEYTLGVGGWNPAAMRNIVVEDGAIRSFDYDTGQVQVSRETSGITDENRALRLNATWRGERWTLGATAFDARAKSWDSDPIRRTRLRTGSNVGMHVAMPRSSGRNVPDWVFTGGYDPDAPEATPGRRLEWRQIDALDRESALQFDAERGLDHAFFSDIRAGVKFRERARDYDRADLILNDGIAGTLFPADHFTRLPVSDLLSGARGNLPTSWLAPIEPRFWGDWPNAADLAGTPGAADLQNSYRVEEDIGAAYLMAGIGSTLAGRELRGNLGVRVVRTRQVTLGHADVDGAAEAVRFSQRYDDVLPSLNLAWSLDDDMLLRAAAARVITRPDLTDLSSKLTFNSSGEILTASGGNPALRPFEANQYDLTWEWYIDRASALVAGLFYKDIGTFIQTQLSNLEYGGQTYLLSSKVNGSNASVRGVELAWQQVFDTLPAPFDGLGMQVNYTWTDSRADYVDGGRRFSDRLEGVAQNTVNLVGFYEKGPFAARLSYNWHDDIVQAVGTADVATSNVARFGSLDGNVSWRFGERLSLYLNAINLTGQRQRLYVGDDLFAGYTDYGRSVSLGLRGRF</sequence>
<evidence type="ECO:0000256" key="4">
    <source>
        <dbReference type="ARBA" id="ARBA00022496"/>
    </source>
</evidence>
<keyword evidence="7 11" id="KW-0798">TonB box</keyword>
<dbReference type="InterPro" id="IPR011662">
    <property type="entry name" value="Secretin/TonB_short_N"/>
</dbReference>
<reference evidence="15" key="1">
    <citation type="journal article" date="2019" name="Int. J. Syst. Evol. Microbiol.">
        <title>The Global Catalogue of Microorganisms (GCM) 10K type strain sequencing project: providing services to taxonomists for standard genome sequencing and annotation.</title>
        <authorList>
            <consortium name="The Broad Institute Genomics Platform"/>
            <consortium name="The Broad Institute Genome Sequencing Center for Infectious Disease"/>
            <person name="Wu L."/>
            <person name="Ma J."/>
        </authorList>
    </citation>
    <scope>NUCLEOTIDE SEQUENCE [LARGE SCALE GENOMIC DNA]</scope>
    <source>
        <strain evidence="15">CGMCC 1.13574</strain>
    </source>
</reference>
<proteinExistence type="inferred from homology"/>
<evidence type="ECO:0000256" key="2">
    <source>
        <dbReference type="ARBA" id="ARBA00022448"/>
    </source>
</evidence>
<organism evidence="14 15">
    <name type="scientific">Coralloluteibacterium thermophilum</name>
    <dbReference type="NCBI Taxonomy" id="2707049"/>
    <lineage>
        <taxon>Bacteria</taxon>
        <taxon>Pseudomonadati</taxon>
        <taxon>Pseudomonadota</taxon>
        <taxon>Gammaproteobacteria</taxon>
        <taxon>Lysobacterales</taxon>
        <taxon>Lysobacteraceae</taxon>
        <taxon>Coralloluteibacterium</taxon>
    </lineage>
</organism>
<keyword evidence="5 10" id="KW-0812">Transmembrane</keyword>
<dbReference type="Pfam" id="PF07715">
    <property type="entry name" value="Plug"/>
    <property type="match status" value="1"/>
</dbReference>
<feature type="signal peptide" evidence="12">
    <location>
        <begin position="1"/>
        <end position="23"/>
    </location>
</feature>
<dbReference type="InterPro" id="IPR012910">
    <property type="entry name" value="Plug_dom"/>
</dbReference>
<dbReference type="InterPro" id="IPR036942">
    <property type="entry name" value="Beta-barrel_TonB_sf"/>
</dbReference>
<keyword evidence="15" id="KW-1185">Reference proteome</keyword>
<evidence type="ECO:0000256" key="8">
    <source>
        <dbReference type="ARBA" id="ARBA00023136"/>
    </source>
</evidence>
<keyword evidence="4" id="KW-0410">Iron transport</keyword>
<keyword evidence="9 10" id="KW-0998">Cell outer membrane</keyword>
<dbReference type="Gene3D" id="2.40.170.20">
    <property type="entry name" value="TonB-dependent receptor, beta-barrel domain"/>
    <property type="match status" value="1"/>
</dbReference>
<evidence type="ECO:0000256" key="11">
    <source>
        <dbReference type="RuleBase" id="RU003357"/>
    </source>
</evidence>
<feature type="chain" id="PRO_5045928850" evidence="12">
    <location>
        <begin position="24"/>
        <end position="963"/>
    </location>
</feature>
<dbReference type="Pfam" id="PF00593">
    <property type="entry name" value="TonB_dep_Rec_b-barrel"/>
    <property type="match status" value="1"/>
</dbReference>
<dbReference type="Gene3D" id="2.170.130.10">
    <property type="entry name" value="TonB-dependent receptor, plug domain"/>
    <property type="match status" value="1"/>
</dbReference>
<comment type="subcellular location">
    <subcellularLocation>
        <location evidence="1 10">Cell outer membrane</location>
        <topology evidence="1 10">Multi-pass membrane protein</topology>
    </subcellularLocation>
</comment>
<dbReference type="InterPro" id="IPR037066">
    <property type="entry name" value="Plug_dom_sf"/>
</dbReference>
<comment type="similarity">
    <text evidence="10 11">Belongs to the TonB-dependent receptor family.</text>
</comment>
<accession>A0ABV9NEH3</accession>
<keyword evidence="14" id="KW-0675">Receptor</keyword>
<evidence type="ECO:0000313" key="14">
    <source>
        <dbReference type="EMBL" id="MFC4726706.1"/>
    </source>
</evidence>
<evidence type="ECO:0000256" key="7">
    <source>
        <dbReference type="ARBA" id="ARBA00023077"/>
    </source>
</evidence>
<dbReference type="SMART" id="SM00965">
    <property type="entry name" value="STN"/>
    <property type="match status" value="1"/>
</dbReference>
<dbReference type="EMBL" id="JBHSGG010000002">
    <property type="protein sequence ID" value="MFC4726706.1"/>
    <property type="molecule type" value="Genomic_DNA"/>
</dbReference>
<dbReference type="CDD" id="cd01347">
    <property type="entry name" value="ligand_gated_channel"/>
    <property type="match status" value="1"/>
</dbReference>
<dbReference type="SUPFAM" id="SSF56935">
    <property type="entry name" value="Porins"/>
    <property type="match status" value="1"/>
</dbReference>
<keyword evidence="8 10" id="KW-0472">Membrane</keyword>
<name>A0ABV9NEH3_9GAMM</name>
<evidence type="ECO:0000256" key="12">
    <source>
        <dbReference type="SAM" id="SignalP"/>
    </source>
</evidence>
<evidence type="ECO:0000256" key="10">
    <source>
        <dbReference type="PROSITE-ProRule" id="PRU01360"/>
    </source>
</evidence>
<dbReference type="InterPro" id="IPR010104">
    <property type="entry name" value="TonB_rcpt_bac"/>
</dbReference>
<keyword evidence="4" id="KW-0406">Ion transport</keyword>
<keyword evidence="2 10" id="KW-0813">Transport</keyword>
<keyword evidence="12" id="KW-0732">Signal</keyword>
<dbReference type="Gene3D" id="3.55.50.30">
    <property type="match status" value="1"/>
</dbReference>
<dbReference type="Pfam" id="PF07660">
    <property type="entry name" value="STN"/>
    <property type="match status" value="1"/>
</dbReference>
<dbReference type="Proteomes" id="UP001595892">
    <property type="component" value="Unassembled WGS sequence"/>
</dbReference>
<evidence type="ECO:0000256" key="1">
    <source>
        <dbReference type="ARBA" id="ARBA00004571"/>
    </source>
</evidence>
<evidence type="ECO:0000313" key="15">
    <source>
        <dbReference type="Proteomes" id="UP001595892"/>
    </source>
</evidence>
<evidence type="ECO:0000259" key="13">
    <source>
        <dbReference type="SMART" id="SM00965"/>
    </source>
</evidence>
<keyword evidence="3 10" id="KW-1134">Transmembrane beta strand</keyword>
<dbReference type="InterPro" id="IPR000531">
    <property type="entry name" value="Beta-barrel_TonB"/>
</dbReference>
<feature type="domain" description="Secretin/TonB short N-terminal" evidence="13">
    <location>
        <begin position="51"/>
        <end position="102"/>
    </location>
</feature>
<dbReference type="PANTHER" id="PTHR40980:SF3">
    <property type="entry name" value="TONB-DEPENDENT RECEPTOR-LIKE BETA-BARREL DOMAIN-CONTAINING PROTEIN"/>
    <property type="match status" value="1"/>
</dbReference>
<dbReference type="RefSeq" id="WP_377002621.1">
    <property type="nucleotide sequence ID" value="NZ_JBHSGG010000002.1"/>
</dbReference>
<protein>
    <submittedName>
        <fullName evidence="14">TonB-dependent receptor</fullName>
    </submittedName>
</protein>
<dbReference type="PROSITE" id="PS52016">
    <property type="entry name" value="TONB_DEPENDENT_REC_3"/>
    <property type="match status" value="1"/>
</dbReference>
<evidence type="ECO:0000256" key="6">
    <source>
        <dbReference type="ARBA" id="ARBA00023004"/>
    </source>
</evidence>
<dbReference type="NCBIfam" id="TIGR01782">
    <property type="entry name" value="TonB-Xanth-Caul"/>
    <property type="match status" value="1"/>
</dbReference>
<dbReference type="InterPro" id="IPR039426">
    <property type="entry name" value="TonB-dep_rcpt-like"/>
</dbReference>